<evidence type="ECO:0000256" key="7">
    <source>
        <dbReference type="ARBA" id="ARBA00049158"/>
    </source>
</evidence>
<comment type="pathway">
    <text evidence="1 8">Amino-acid biosynthesis; L-histidine biosynthesis; L-histidine from 5-phospho-alpha-D-ribose 1-diphosphate: step 8/9.</text>
</comment>
<dbReference type="PANTHER" id="PTHR21039:SF0">
    <property type="entry name" value="HISTIDINOL-PHOSPHATASE"/>
    <property type="match status" value="1"/>
</dbReference>
<keyword evidence="4 8" id="KW-0028">Amino-acid biosynthesis</keyword>
<dbReference type="GO" id="GO:0005737">
    <property type="term" value="C:cytoplasm"/>
    <property type="evidence" value="ECO:0007669"/>
    <property type="project" value="TreeGrafter"/>
</dbReference>
<evidence type="ECO:0000256" key="8">
    <source>
        <dbReference type="RuleBase" id="RU366003"/>
    </source>
</evidence>
<dbReference type="Proteomes" id="UP000612808">
    <property type="component" value="Unassembled WGS sequence"/>
</dbReference>
<gene>
    <name evidence="10" type="ORF">Aru02nite_31910</name>
</gene>
<dbReference type="SUPFAM" id="SSF89550">
    <property type="entry name" value="PHP domain-like"/>
    <property type="match status" value="1"/>
</dbReference>
<evidence type="ECO:0000256" key="6">
    <source>
        <dbReference type="ARBA" id="ARBA00023102"/>
    </source>
</evidence>
<organism evidence="10 11">
    <name type="scientific">Actinocatenispora rupis</name>
    <dbReference type="NCBI Taxonomy" id="519421"/>
    <lineage>
        <taxon>Bacteria</taxon>
        <taxon>Bacillati</taxon>
        <taxon>Actinomycetota</taxon>
        <taxon>Actinomycetes</taxon>
        <taxon>Micromonosporales</taxon>
        <taxon>Micromonosporaceae</taxon>
        <taxon>Actinocatenispora</taxon>
    </lineage>
</organism>
<name>A0A8J3J5E8_9ACTN</name>
<dbReference type="RefSeq" id="WP_203658274.1">
    <property type="nucleotide sequence ID" value="NZ_BAAAZM010000009.1"/>
</dbReference>
<evidence type="ECO:0000256" key="5">
    <source>
        <dbReference type="ARBA" id="ARBA00022801"/>
    </source>
</evidence>
<evidence type="ECO:0000256" key="3">
    <source>
        <dbReference type="ARBA" id="ARBA00013085"/>
    </source>
</evidence>
<dbReference type="EC" id="3.1.3.15" evidence="3 8"/>
<feature type="domain" description="PHP" evidence="9">
    <location>
        <begin position="6"/>
        <end position="216"/>
    </location>
</feature>
<dbReference type="InterPro" id="IPR016195">
    <property type="entry name" value="Pol/histidinol_Pase-like"/>
</dbReference>
<keyword evidence="11" id="KW-1185">Reference proteome</keyword>
<comment type="similarity">
    <text evidence="2 8">Belongs to the PHP hydrolase family. HisK subfamily.</text>
</comment>
<accession>A0A8J3J5E8</accession>
<keyword evidence="6 8" id="KW-0368">Histidine biosynthesis</keyword>
<dbReference type="AlphaFoldDB" id="A0A8J3J5E8"/>
<comment type="caution">
    <text evidence="10">The sequence shown here is derived from an EMBL/GenBank/DDBJ whole genome shotgun (WGS) entry which is preliminary data.</text>
</comment>
<dbReference type="GO" id="GO:0004401">
    <property type="term" value="F:histidinol-phosphatase activity"/>
    <property type="evidence" value="ECO:0007669"/>
    <property type="project" value="UniProtKB-UniRule"/>
</dbReference>
<evidence type="ECO:0000313" key="11">
    <source>
        <dbReference type="Proteomes" id="UP000612808"/>
    </source>
</evidence>
<keyword evidence="5 8" id="KW-0378">Hydrolase</keyword>
<dbReference type="PANTHER" id="PTHR21039">
    <property type="entry name" value="HISTIDINOL PHOSPHATASE-RELATED"/>
    <property type="match status" value="1"/>
</dbReference>
<dbReference type="Pfam" id="PF02811">
    <property type="entry name" value="PHP"/>
    <property type="match status" value="1"/>
</dbReference>
<evidence type="ECO:0000313" key="10">
    <source>
        <dbReference type="EMBL" id="GID12302.1"/>
    </source>
</evidence>
<evidence type="ECO:0000256" key="2">
    <source>
        <dbReference type="ARBA" id="ARBA00009152"/>
    </source>
</evidence>
<dbReference type="InterPro" id="IPR004013">
    <property type="entry name" value="PHP_dom"/>
</dbReference>
<dbReference type="InterPro" id="IPR010140">
    <property type="entry name" value="Histidinol_P_phosphatase_HisJ"/>
</dbReference>
<dbReference type="Gene3D" id="3.20.20.140">
    <property type="entry name" value="Metal-dependent hydrolases"/>
    <property type="match status" value="1"/>
</dbReference>
<protein>
    <recommendedName>
        <fullName evidence="3 8">Histidinol-phosphatase</fullName>
        <shortName evidence="8">HolPase</shortName>
        <ecNumber evidence="3 8">3.1.3.15</ecNumber>
    </recommendedName>
</protein>
<dbReference type="GO" id="GO:0000105">
    <property type="term" value="P:L-histidine biosynthetic process"/>
    <property type="evidence" value="ECO:0007669"/>
    <property type="project" value="UniProtKB-UniRule"/>
</dbReference>
<dbReference type="EMBL" id="BOMB01000017">
    <property type="protein sequence ID" value="GID12302.1"/>
    <property type="molecule type" value="Genomic_DNA"/>
</dbReference>
<evidence type="ECO:0000256" key="1">
    <source>
        <dbReference type="ARBA" id="ARBA00004970"/>
    </source>
</evidence>
<evidence type="ECO:0000256" key="4">
    <source>
        <dbReference type="ARBA" id="ARBA00022605"/>
    </source>
</evidence>
<comment type="catalytic activity">
    <reaction evidence="7 8">
        <text>L-histidinol phosphate + H2O = L-histidinol + phosphate</text>
        <dbReference type="Rhea" id="RHEA:14465"/>
        <dbReference type="ChEBI" id="CHEBI:15377"/>
        <dbReference type="ChEBI" id="CHEBI:43474"/>
        <dbReference type="ChEBI" id="CHEBI:57699"/>
        <dbReference type="ChEBI" id="CHEBI:57980"/>
        <dbReference type="EC" id="3.1.3.15"/>
    </reaction>
</comment>
<reference evidence="10" key="1">
    <citation type="submission" date="2021-01" db="EMBL/GenBank/DDBJ databases">
        <title>Whole genome shotgun sequence of Actinocatenispora rupis NBRC 107355.</title>
        <authorList>
            <person name="Komaki H."/>
            <person name="Tamura T."/>
        </authorList>
    </citation>
    <scope>NUCLEOTIDE SEQUENCE</scope>
    <source>
        <strain evidence="10">NBRC 107355</strain>
    </source>
</reference>
<sequence>MSLPADSHVHSEWSWDAPLASMERTCAQAVRIGLPAVAFTEHLDHTVWPVAVDGPYATEHLTAMASPDGLLVPPPFDAAGYLAAIETCRDRFPDLRVLSGLELGEPHWHADACATVLGAGTFDRVLGSLHCLPDGDGFAEPWGIYPHRPADEVVREYLGEVVRLVAADGAFAVLAHIDYPVRTWPDGRFEPAAFEEEFRVALRSTARSGRALEINTRLPLDPTIVTWWYEEGGEAVTFGSDAHVPAVVGRGFREAAAMAEAHGFRPGRHPYDFWLRD</sequence>
<evidence type="ECO:0000259" key="9">
    <source>
        <dbReference type="Pfam" id="PF02811"/>
    </source>
</evidence>
<proteinExistence type="inferred from homology"/>